<evidence type="ECO:0000313" key="5">
    <source>
        <dbReference type="Proteomes" id="UP000198847"/>
    </source>
</evidence>
<dbReference type="InterPro" id="IPR006143">
    <property type="entry name" value="RND_pump_MFP"/>
</dbReference>
<dbReference type="Gene3D" id="1.10.287.470">
    <property type="entry name" value="Helix hairpin bin"/>
    <property type="match status" value="1"/>
</dbReference>
<dbReference type="InterPro" id="IPR058627">
    <property type="entry name" value="MdtA-like_C"/>
</dbReference>
<dbReference type="Gene3D" id="2.40.420.20">
    <property type="match status" value="1"/>
</dbReference>
<accession>A0A1H8XRY2</accession>
<dbReference type="GO" id="GO:0015562">
    <property type="term" value="F:efflux transmembrane transporter activity"/>
    <property type="evidence" value="ECO:0007669"/>
    <property type="project" value="TreeGrafter"/>
</dbReference>
<evidence type="ECO:0000259" key="3">
    <source>
        <dbReference type="Pfam" id="PF25967"/>
    </source>
</evidence>
<dbReference type="NCBIfam" id="TIGR01730">
    <property type="entry name" value="RND_mfp"/>
    <property type="match status" value="1"/>
</dbReference>
<dbReference type="Pfam" id="PF25967">
    <property type="entry name" value="RND-MFP_C"/>
    <property type="match status" value="1"/>
</dbReference>
<evidence type="ECO:0000256" key="1">
    <source>
        <dbReference type="ARBA" id="ARBA00009477"/>
    </source>
</evidence>
<dbReference type="Proteomes" id="UP000198847">
    <property type="component" value="Unassembled WGS sequence"/>
</dbReference>
<keyword evidence="2" id="KW-1133">Transmembrane helix</keyword>
<name>A0A1H8XRY2_9FIRM</name>
<feature type="domain" description="Multidrug resistance protein MdtA-like C-terminal permuted SH3" evidence="3">
    <location>
        <begin position="306"/>
        <end position="361"/>
    </location>
</feature>
<keyword evidence="5" id="KW-1185">Reference proteome</keyword>
<dbReference type="OrthoDB" id="1675766at2"/>
<reference evidence="4 5" key="1">
    <citation type="submission" date="2016-10" db="EMBL/GenBank/DDBJ databases">
        <authorList>
            <person name="de Groot N.N."/>
        </authorList>
    </citation>
    <scope>NUCLEOTIDE SEQUENCE [LARGE SCALE GENOMIC DNA]</scope>
    <source>
        <strain evidence="4 5">DSM 13305</strain>
    </source>
</reference>
<evidence type="ECO:0000256" key="2">
    <source>
        <dbReference type="SAM" id="Phobius"/>
    </source>
</evidence>
<proteinExistence type="inferred from homology"/>
<gene>
    <name evidence="4" type="ORF">SAMN04490178_12831</name>
</gene>
<keyword evidence="2" id="KW-0812">Transmembrane</keyword>
<dbReference type="STRING" id="112903.SAMN04490178_12831"/>
<organism evidence="4 5">
    <name type="scientific">Propionispora vibrioides</name>
    <dbReference type="NCBI Taxonomy" id="112903"/>
    <lineage>
        <taxon>Bacteria</taxon>
        <taxon>Bacillati</taxon>
        <taxon>Bacillota</taxon>
        <taxon>Negativicutes</taxon>
        <taxon>Selenomonadales</taxon>
        <taxon>Sporomusaceae</taxon>
        <taxon>Propionispora</taxon>
    </lineage>
</organism>
<dbReference type="EMBL" id="FODY01000028">
    <property type="protein sequence ID" value="SEP42586.1"/>
    <property type="molecule type" value="Genomic_DNA"/>
</dbReference>
<dbReference type="PANTHER" id="PTHR30469">
    <property type="entry name" value="MULTIDRUG RESISTANCE PROTEIN MDTA"/>
    <property type="match status" value="1"/>
</dbReference>
<keyword evidence="2" id="KW-0472">Membrane</keyword>
<dbReference type="GO" id="GO:1990281">
    <property type="term" value="C:efflux pump complex"/>
    <property type="evidence" value="ECO:0007669"/>
    <property type="project" value="TreeGrafter"/>
</dbReference>
<sequence length="376" mass="38996">MKIAIRQNQPVLVGGLLLLGLALLIAVSYHLFPLLRWARHQFQLSQPPAAVTAVAAGVVDKPLRLVRPGSLEQAQLLPVYTEYAGTVARLYVVPGQAVKAGQPLLTLEAVTAPPVAKPALPPAGQPASRASHENAQQEFERYQKLYELGAISRKQLEAAAARLKAAQESQDSAPAASGSTQSVVDVPRGPVEVRAPADGIVTGLMTAQGKSVPSGQQLMSLGSGQELEAVISLEQSDLYVCRLGTAVTLQLGEQTVAGQISGIYPEVAEDQSVTYRAHVKLAGQPAGPTSGTPVQMVLETGQTVPVLAVPSAALQQDAAGSYFVYTVTDNTVGTQPVAAGETVGDFTEISAGLVPDTLVLSGAVDGLRPGAAVVLQ</sequence>
<evidence type="ECO:0000313" key="4">
    <source>
        <dbReference type="EMBL" id="SEP42586.1"/>
    </source>
</evidence>
<feature type="transmembrane region" description="Helical" evidence="2">
    <location>
        <begin position="12"/>
        <end position="32"/>
    </location>
</feature>
<dbReference type="RefSeq" id="WP_091750825.1">
    <property type="nucleotide sequence ID" value="NZ_FODY01000028.1"/>
</dbReference>
<dbReference type="AlphaFoldDB" id="A0A1H8XRY2"/>
<comment type="similarity">
    <text evidence="1">Belongs to the membrane fusion protein (MFP) (TC 8.A.1) family.</text>
</comment>
<dbReference type="SUPFAM" id="SSF111369">
    <property type="entry name" value="HlyD-like secretion proteins"/>
    <property type="match status" value="1"/>
</dbReference>
<dbReference type="Gene3D" id="2.40.50.100">
    <property type="match status" value="1"/>
</dbReference>
<protein>
    <submittedName>
        <fullName evidence="4">RND family efflux transporter, MFP subunit</fullName>
    </submittedName>
</protein>
<dbReference type="PANTHER" id="PTHR30469:SF15">
    <property type="entry name" value="HLYD FAMILY OF SECRETION PROTEINS"/>
    <property type="match status" value="1"/>
</dbReference>